<dbReference type="RefSeq" id="WP_043662887.1">
    <property type="nucleotide sequence ID" value="NZ_JBQKJI010000036.1"/>
</dbReference>
<evidence type="ECO:0000256" key="2">
    <source>
        <dbReference type="PROSITE-ProRule" id="PRU00591"/>
    </source>
</evidence>
<reference evidence="5 6" key="1">
    <citation type="submission" date="2016-01" db="EMBL/GenBank/DDBJ databases">
        <title>Characterization of the Clostridium difficile lineages that are prevalent in Hong Kong and China.</title>
        <authorList>
            <person name="Kwok J.S.-L."/>
            <person name="Lam W.-Y."/>
            <person name="Ip M."/>
            <person name="Chan T.-F."/>
            <person name="Hawkey P.M."/>
            <person name="Tsui S.K.-W."/>
        </authorList>
    </citation>
    <scope>NUCLEOTIDE SEQUENCE [LARGE SCALE GENOMIC DNA]</scope>
    <source>
        <strain evidence="5 6">300064</strain>
    </source>
</reference>
<dbReference type="InterPro" id="IPR018337">
    <property type="entry name" value="Cell_wall/Cho-bd_repeat"/>
</dbReference>
<dbReference type="PROSITE" id="PS51170">
    <property type="entry name" value="CW"/>
    <property type="match status" value="2"/>
</dbReference>
<protein>
    <submittedName>
        <fullName evidence="5">Cell surface protein</fullName>
    </submittedName>
</protein>
<dbReference type="CDD" id="cd05379">
    <property type="entry name" value="CAP_bacterial"/>
    <property type="match status" value="1"/>
</dbReference>
<organism evidence="5 6">
    <name type="scientific">Clostridium butyricum</name>
    <dbReference type="NCBI Taxonomy" id="1492"/>
    <lineage>
        <taxon>Bacteria</taxon>
        <taxon>Bacillati</taxon>
        <taxon>Bacillota</taxon>
        <taxon>Clostridia</taxon>
        <taxon>Eubacteriales</taxon>
        <taxon>Clostridiaceae</taxon>
        <taxon>Clostridium</taxon>
    </lineage>
</organism>
<dbReference type="InterPro" id="IPR014044">
    <property type="entry name" value="CAP_dom"/>
</dbReference>
<feature type="domain" description="SCP" evidence="4">
    <location>
        <begin position="138"/>
        <end position="263"/>
    </location>
</feature>
<dbReference type="PANTHER" id="PTHR31157">
    <property type="entry name" value="SCP DOMAIN-CONTAINING PROTEIN"/>
    <property type="match status" value="1"/>
</dbReference>
<dbReference type="Pfam" id="PF19127">
    <property type="entry name" value="Choline_bind_3"/>
    <property type="match status" value="1"/>
</dbReference>
<dbReference type="Pfam" id="PF00188">
    <property type="entry name" value="CAP"/>
    <property type="match status" value="1"/>
</dbReference>
<sequence>MKKRSLLKLFTTTTILCSIILMNYTTAYAQWRKDNTGWWYSEGNSWSTGWRLINNNWYFFESNGYMKTGWLLDNGIWYYLHSSGEMASDTVLIDGKYSTFDASGKWTGYLNTTNNTSSSNTLLSKAEFSSIVCDKMHELVNNHRKSNGIKELNIDKNLDQSAYLKSKHLIDNNYFAHDYSGQSFSDLVYSLSGQKINGENIAQNYLTESSYTRSSAQDLANRLFNSWKESSGHNQNMLRESFSSFGFGFEIASNGYVYATQHFRIN</sequence>
<feature type="signal peptide" evidence="3">
    <location>
        <begin position="1"/>
        <end position="29"/>
    </location>
</feature>
<dbReference type="AlphaFoldDB" id="A0A0A6PSN5"/>
<evidence type="ECO:0000256" key="1">
    <source>
        <dbReference type="ARBA" id="ARBA00022737"/>
    </source>
</evidence>
<evidence type="ECO:0000256" key="3">
    <source>
        <dbReference type="SAM" id="SignalP"/>
    </source>
</evidence>
<dbReference type="Proteomes" id="UP000238081">
    <property type="component" value="Unassembled WGS sequence"/>
</dbReference>
<dbReference type="Gene3D" id="2.10.270.10">
    <property type="entry name" value="Cholin Binding"/>
    <property type="match status" value="1"/>
</dbReference>
<feature type="repeat" description="Cell wall-binding" evidence="2">
    <location>
        <begin position="67"/>
        <end position="86"/>
    </location>
</feature>
<evidence type="ECO:0000313" key="5">
    <source>
        <dbReference type="EMBL" id="PPV12404.1"/>
    </source>
</evidence>
<dbReference type="PANTHER" id="PTHR31157:SF1">
    <property type="entry name" value="SCP DOMAIN-CONTAINING PROTEIN"/>
    <property type="match status" value="1"/>
</dbReference>
<dbReference type="SUPFAM" id="SSF69360">
    <property type="entry name" value="Cell wall binding repeat"/>
    <property type="match status" value="1"/>
</dbReference>
<comment type="caution">
    <text evidence="5">The sequence shown here is derived from an EMBL/GenBank/DDBJ whole genome shotgun (WGS) entry which is preliminary data.</text>
</comment>
<dbReference type="Gene3D" id="3.40.33.10">
    <property type="entry name" value="CAP"/>
    <property type="match status" value="1"/>
</dbReference>
<accession>A0A0A6PSN5</accession>
<feature type="repeat" description="Cell wall-binding" evidence="2">
    <location>
        <begin position="47"/>
        <end position="66"/>
    </location>
</feature>
<evidence type="ECO:0000313" key="6">
    <source>
        <dbReference type="Proteomes" id="UP000238081"/>
    </source>
</evidence>
<keyword evidence="1" id="KW-0677">Repeat</keyword>
<keyword evidence="3" id="KW-0732">Signal</keyword>
<name>A0A0A6PSN5_CLOBU</name>
<gene>
    <name evidence="5" type="ORF">AWN73_18930</name>
</gene>
<evidence type="ECO:0000259" key="4">
    <source>
        <dbReference type="Pfam" id="PF00188"/>
    </source>
</evidence>
<dbReference type="SUPFAM" id="SSF55797">
    <property type="entry name" value="PR-1-like"/>
    <property type="match status" value="1"/>
</dbReference>
<proteinExistence type="predicted"/>
<dbReference type="EMBL" id="LRDH01000146">
    <property type="protein sequence ID" value="PPV12404.1"/>
    <property type="molecule type" value="Genomic_DNA"/>
</dbReference>
<feature type="chain" id="PRO_5007387958" evidence="3">
    <location>
        <begin position="30"/>
        <end position="266"/>
    </location>
</feature>
<dbReference type="InterPro" id="IPR035940">
    <property type="entry name" value="CAP_sf"/>
</dbReference>